<proteinExistence type="predicted"/>
<evidence type="ECO:0000313" key="2">
    <source>
        <dbReference type="Proteomes" id="UP000265557"/>
    </source>
</evidence>
<dbReference type="AlphaFoldDB" id="A0A3G9CWB7"/>
<accession>A0A3G9CWB7</accession>
<protein>
    <submittedName>
        <fullName evidence="1">Uncharacterized protein</fullName>
    </submittedName>
</protein>
<sequence length="63" mass="6849">MKTLPNSSYLTRASGGYIITIKPMAIGIDVVPIDRLCKNSAKPGKTKPRAIPINIARKIQTVK</sequence>
<gene>
    <name evidence="1" type="ORF">MESMT1_2483</name>
</gene>
<dbReference type="Proteomes" id="UP000265557">
    <property type="component" value="Chromosome"/>
</dbReference>
<reference evidence="1 2" key="1">
    <citation type="submission" date="2016-09" db="EMBL/GenBank/DDBJ databases">
        <title>Complete Genome Sequence of Methanosarcina thermophila MT-1.</title>
        <authorList>
            <person name="Kouzuma A."/>
        </authorList>
    </citation>
    <scope>NUCLEOTIDE SEQUENCE [LARGE SCALE GENOMIC DNA]</scope>
    <source>
        <strain evidence="1 2">MT-1</strain>
    </source>
</reference>
<organism evidence="1 2">
    <name type="scientific">Methanosarcina thermophila</name>
    <dbReference type="NCBI Taxonomy" id="2210"/>
    <lineage>
        <taxon>Archaea</taxon>
        <taxon>Methanobacteriati</taxon>
        <taxon>Methanobacteriota</taxon>
        <taxon>Stenosarchaea group</taxon>
        <taxon>Methanomicrobia</taxon>
        <taxon>Methanosarcinales</taxon>
        <taxon>Methanosarcinaceae</taxon>
        <taxon>Methanosarcina</taxon>
    </lineage>
</organism>
<name>A0A3G9CWB7_METTE</name>
<evidence type="ECO:0000313" key="1">
    <source>
        <dbReference type="EMBL" id="BAW30413.1"/>
    </source>
</evidence>
<dbReference type="EMBL" id="AP017646">
    <property type="protein sequence ID" value="BAW30413.1"/>
    <property type="molecule type" value="Genomic_DNA"/>
</dbReference>